<dbReference type="AlphaFoldDB" id="A0A9P6WA67"/>
<protein>
    <submittedName>
        <fullName evidence="1">NADPH-adrenodoxin reductase</fullName>
    </submittedName>
</protein>
<dbReference type="OrthoDB" id="333024at2759"/>
<keyword evidence="2" id="KW-1185">Reference proteome</keyword>
<dbReference type="Proteomes" id="UP000750334">
    <property type="component" value="Unassembled WGS sequence"/>
</dbReference>
<accession>A0A9P6WA67</accession>
<dbReference type="Gene3D" id="3.40.50.720">
    <property type="entry name" value="NAD(P)-binding Rossmann-like Domain"/>
    <property type="match status" value="1"/>
</dbReference>
<gene>
    <name evidence="1" type="primary">ARH1_2</name>
    <name evidence="1" type="ORF">C6P45_000218</name>
</gene>
<proteinExistence type="predicted"/>
<comment type="caution">
    <text evidence="1">The sequence shown here is derived from an EMBL/GenBank/DDBJ whole genome shotgun (WGS) entry which is preliminary data.</text>
</comment>
<dbReference type="EMBL" id="PUHR01000103">
    <property type="protein sequence ID" value="KAG0666564.1"/>
    <property type="molecule type" value="Genomic_DNA"/>
</dbReference>
<reference evidence="1 2" key="1">
    <citation type="submission" date="2020-11" db="EMBL/GenBank/DDBJ databases">
        <title>Kefir isolates.</title>
        <authorList>
            <person name="Marcisauskas S."/>
            <person name="Kim Y."/>
            <person name="Blasche S."/>
        </authorList>
    </citation>
    <scope>NUCLEOTIDE SEQUENCE [LARGE SCALE GENOMIC DNA]</scope>
    <source>
        <strain evidence="1 2">OG2</strain>
    </source>
</reference>
<name>A0A9P6WA67_MAUEX</name>
<evidence type="ECO:0000313" key="2">
    <source>
        <dbReference type="Proteomes" id="UP000750334"/>
    </source>
</evidence>
<evidence type="ECO:0000313" key="1">
    <source>
        <dbReference type="EMBL" id="KAG0666564.1"/>
    </source>
</evidence>
<sequence>MSPLENSNVTTVTQLPSKDITYDLDVLITSLGYQGEPLEGFEDLNIRFERNHIKNVKGRVLSKQDQLLPGLYTSGWISNGGQGVIANTMQSSFQVADEILADLPNLPSKNKESTDVMKHIHGTNEITTWQDWEKINKIEIEKGTPYGKPRMKFLTVSSVLKQL</sequence>
<organism evidence="1 2">
    <name type="scientific">Maudiozyma exigua</name>
    <name type="common">Yeast</name>
    <name type="synonym">Kazachstania exigua</name>
    <dbReference type="NCBI Taxonomy" id="34358"/>
    <lineage>
        <taxon>Eukaryota</taxon>
        <taxon>Fungi</taxon>
        <taxon>Dikarya</taxon>
        <taxon>Ascomycota</taxon>
        <taxon>Saccharomycotina</taxon>
        <taxon>Saccharomycetes</taxon>
        <taxon>Saccharomycetales</taxon>
        <taxon>Saccharomycetaceae</taxon>
        <taxon>Maudiozyma</taxon>
    </lineage>
</organism>